<evidence type="ECO:0000256" key="3">
    <source>
        <dbReference type="ARBA" id="ARBA00022691"/>
    </source>
</evidence>
<dbReference type="GO" id="GO:0008757">
    <property type="term" value="F:S-adenosylmethionine-dependent methyltransferase activity"/>
    <property type="evidence" value="ECO:0007669"/>
    <property type="project" value="TreeGrafter"/>
</dbReference>
<keyword evidence="1" id="KW-0489">Methyltransferase</keyword>
<evidence type="ECO:0000256" key="1">
    <source>
        <dbReference type="ARBA" id="ARBA00022603"/>
    </source>
</evidence>
<dbReference type="GO" id="GO:0008276">
    <property type="term" value="F:protein methyltransferase activity"/>
    <property type="evidence" value="ECO:0007669"/>
    <property type="project" value="TreeGrafter"/>
</dbReference>
<accession>A0A211YLW2</accession>
<protein>
    <submittedName>
        <fullName evidence="4">Uncharacterized protein</fullName>
    </submittedName>
</protein>
<dbReference type="AlphaFoldDB" id="A0A211YLW2"/>
<dbReference type="EMBL" id="NCQP01000007">
    <property type="protein sequence ID" value="OWJ54035.1"/>
    <property type="molecule type" value="Genomic_DNA"/>
</dbReference>
<dbReference type="SUPFAM" id="SSF53335">
    <property type="entry name" value="S-adenosyl-L-methionine-dependent methyltransferases"/>
    <property type="match status" value="1"/>
</dbReference>
<dbReference type="Gene3D" id="3.40.50.150">
    <property type="entry name" value="Vaccinia Virus protein VP39"/>
    <property type="match status" value="1"/>
</dbReference>
<dbReference type="PANTHER" id="PTHR45875">
    <property type="entry name" value="METHYLTRANSFERASE N6AMT1"/>
    <property type="match status" value="1"/>
</dbReference>
<dbReference type="GO" id="GO:0032259">
    <property type="term" value="P:methylation"/>
    <property type="evidence" value="ECO:0007669"/>
    <property type="project" value="UniProtKB-KW"/>
</dbReference>
<dbReference type="PANTHER" id="PTHR45875:SF1">
    <property type="entry name" value="METHYLTRANSFERASE N6AMT1"/>
    <property type="match status" value="1"/>
</dbReference>
<keyword evidence="5" id="KW-1185">Reference proteome</keyword>
<gene>
    <name evidence="4" type="ORF">Pdsh_09195</name>
</gene>
<sequence length="203" mass="22132">MYVDESSSVCVCVHVYEPAEDTWLALEVVRELIEANRGASLELCIDVGSGTGVLGLECGSKDVPYTLLLDVNPCAAYCSRLNAERRGMDTLLDVAQCDGLSCIRCPGRRFLVVYNTPYLPVDDGDLEGLAWSGGIREAERLARYAGSCPRLGCIVLVYSSLSGSDKEVLKTLREAGVAVERRSLHIFFEDIVVVYGCRKRGLG</sequence>
<evidence type="ECO:0000313" key="5">
    <source>
        <dbReference type="Proteomes" id="UP000196694"/>
    </source>
</evidence>
<dbReference type="InterPro" id="IPR052190">
    <property type="entry name" value="Euk-Arch_PrmC-MTase"/>
</dbReference>
<organism evidence="4 5">
    <name type="scientific">Pyrodictium delaneyi</name>
    <dbReference type="NCBI Taxonomy" id="1273541"/>
    <lineage>
        <taxon>Archaea</taxon>
        <taxon>Thermoproteota</taxon>
        <taxon>Thermoprotei</taxon>
        <taxon>Desulfurococcales</taxon>
        <taxon>Pyrodictiaceae</taxon>
        <taxon>Pyrodictium</taxon>
    </lineage>
</organism>
<dbReference type="InterPro" id="IPR029063">
    <property type="entry name" value="SAM-dependent_MTases_sf"/>
</dbReference>
<evidence type="ECO:0000313" key="4">
    <source>
        <dbReference type="EMBL" id="OWJ54035.1"/>
    </source>
</evidence>
<dbReference type="GO" id="GO:0035657">
    <property type="term" value="C:eRF1 methyltransferase complex"/>
    <property type="evidence" value="ECO:0007669"/>
    <property type="project" value="TreeGrafter"/>
</dbReference>
<evidence type="ECO:0000256" key="2">
    <source>
        <dbReference type="ARBA" id="ARBA00022679"/>
    </source>
</evidence>
<keyword evidence="2" id="KW-0808">Transferase</keyword>
<keyword evidence="3" id="KW-0949">S-adenosyl-L-methionine</keyword>
<name>A0A211YLW2_9CREN</name>
<proteinExistence type="predicted"/>
<dbReference type="Proteomes" id="UP000196694">
    <property type="component" value="Unassembled WGS sequence"/>
</dbReference>
<reference evidence="4 5" key="1">
    <citation type="submission" date="2017-05" db="EMBL/GenBank/DDBJ databases">
        <title>The draft genome of the hyperthermophilic archaeon 'Pyrodictium delaneyi strain Hulk', an iron and nitrate reducer, reveals the capacity for sulfate reduction.</title>
        <authorList>
            <person name="Demey L.M."/>
            <person name="Miller C."/>
            <person name="Manzella M."/>
            <person name="Reguera G."/>
            <person name="Kashefi K."/>
        </authorList>
    </citation>
    <scope>NUCLEOTIDE SEQUENCE [LARGE SCALE GENOMIC DNA]</scope>
    <source>
        <strain evidence="4 5">Hulk</strain>
    </source>
</reference>
<comment type="caution">
    <text evidence="4">The sequence shown here is derived from an EMBL/GenBank/DDBJ whole genome shotgun (WGS) entry which is preliminary data.</text>
</comment>